<evidence type="ECO:0000313" key="3">
    <source>
        <dbReference type="WBParaSite" id="Minc3s01586g24926"/>
    </source>
</evidence>
<reference evidence="3" key="1">
    <citation type="submission" date="2022-11" db="UniProtKB">
        <authorList>
            <consortium name="WormBaseParasite"/>
        </authorList>
    </citation>
    <scope>IDENTIFICATION</scope>
</reference>
<keyword evidence="2" id="KW-1185">Reference proteome</keyword>
<feature type="chain" id="PRO_5037218040" evidence="1">
    <location>
        <begin position="17"/>
        <end position="53"/>
    </location>
</feature>
<protein>
    <submittedName>
        <fullName evidence="3">Uncharacterized protein</fullName>
    </submittedName>
</protein>
<organism evidence="2 3">
    <name type="scientific">Meloidogyne incognita</name>
    <name type="common">Southern root-knot nematode worm</name>
    <name type="synonym">Oxyuris incognita</name>
    <dbReference type="NCBI Taxonomy" id="6306"/>
    <lineage>
        <taxon>Eukaryota</taxon>
        <taxon>Metazoa</taxon>
        <taxon>Ecdysozoa</taxon>
        <taxon>Nematoda</taxon>
        <taxon>Chromadorea</taxon>
        <taxon>Rhabditida</taxon>
        <taxon>Tylenchina</taxon>
        <taxon>Tylenchomorpha</taxon>
        <taxon>Tylenchoidea</taxon>
        <taxon>Meloidogynidae</taxon>
        <taxon>Meloidogyninae</taxon>
        <taxon>Meloidogyne</taxon>
        <taxon>Meloidogyne incognita group</taxon>
    </lineage>
</organism>
<sequence>MLIFWVLDLYSACSVARNHIYPSVFVYKLYSYIHSHDGHLTFFQCLPILYPPL</sequence>
<keyword evidence="1" id="KW-0732">Signal</keyword>
<name>A0A914MBN0_MELIC</name>
<dbReference type="AlphaFoldDB" id="A0A914MBN0"/>
<accession>A0A914MBN0</accession>
<dbReference type="WBParaSite" id="Minc3s01586g24926">
    <property type="protein sequence ID" value="Minc3s01586g24926"/>
    <property type="gene ID" value="Minc3s01586g24926"/>
</dbReference>
<feature type="signal peptide" evidence="1">
    <location>
        <begin position="1"/>
        <end position="16"/>
    </location>
</feature>
<dbReference type="Proteomes" id="UP000887563">
    <property type="component" value="Unplaced"/>
</dbReference>
<evidence type="ECO:0000313" key="2">
    <source>
        <dbReference type="Proteomes" id="UP000887563"/>
    </source>
</evidence>
<proteinExistence type="predicted"/>
<evidence type="ECO:0000256" key="1">
    <source>
        <dbReference type="SAM" id="SignalP"/>
    </source>
</evidence>